<keyword evidence="3" id="KW-0285">Flavoprotein</keyword>
<evidence type="ECO:0000256" key="5">
    <source>
        <dbReference type="ARBA" id="ARBA00023002"/>
    </source>
</evidence>
<dbReference type="InterPro" id="IPR009075">
    <property type="entry name" value="AcylCo_DH/oxidase_C"/>
</dbReference>
<dbReference type="Gene3D" id="2.40.110.10">
    <property type="entry name" value="Butyryl-CoA Dehydrogenase, subunit A, domain 2"/>
    <property type="match status" value="1"/>
</dbReference>
<dbReference type="EMBL" id="CP014060">
    <property type="protein sequence ID" value="AMG37054.1"/>
    <property type="molecule type" value="Genomic_DNA"/>
</dbReference>
<dbReference type="PANTHER" id="PTHR43884">
    <property type="entry name" value="ACYL-COA DEHYDROGENASE"/>
    <property type="match status" value="1"/>
</dbReference>
<organism evidence="9 10">
    <name type="scientific">Alcaligenes xylosoxydans xylosoxydans</name>
    <name type="common">Achromobacter xylosoxidans</name>
    <dbReference type="NCBI Taxonomy" id="85698"/>
    <lineage>
        <taxon>Bacteria</taxon>
        <taxon>Pseudomonadati</taxon>
        <taxon>Pseudomonadota</taxon>
        <taxon>Betaproteobacteria</taxon>
        <taxon>Burkholderiales</taxon>
        <taxon>Alcaligenaceae</taxon>
        <taxon>Achromobacter</taxon>
    </lineage>
</organism>
<dbReference type="Gene3D" id="1.20.140.10">
    <property type="entry name" value="Butyryl-CoA Dehydrogenase, subunit A, domain 3"/>
    <property type="match status" value="1"/>
</dbReference>
<evidence type="ECO:0000256" key="1">
    <source>
        <dbReference type="ARBA" id="ARBA00001974"/>
    </source>
</evidence>
<dbReference type="Pfam" id="PF00441">
    <property type="entry name" value="Acyl-CoA_dh_1"/>
    <property type="match status" value="1"/>
</dbReference>
<accession>A0A0X8NZF5</accession>
<dbReference type="InterPro" id="IPR037069">
    <property type="entry name" value="AcylCoA_DH/ox_N_sf"/>
</dbReference>
<dbReference type="Pfam" id="PF02771">
    <property type="entry name" value="Acyl-CoA_dh_N"/>
    <property type="match status" value="1"/>
</dbReference>
<feature type="domain" description="Acyl-CoA dehydrogenase/oxidase N-terminal" evidence="8">
    <location>
        <begin position="6"/>
        <end position="116"/>
    </location>
</feature>
<evidence type="ECO:0000256" key="3">
    <source>
        <dbReference type="ARBA" id="ARBA00022630"/>
    </source>
</evidence>
<evidence type="ECO:0000259" key="6">
    <source>
        <dbReference type="Pfam" id="PF00441"/>
    </source>
</evidence>
<evidence type="ECO:0000259" key="7">
    <source>
        <dbReference type="Pfam" id="PF02770"/>
    </source>
</evidence>
<dbReference type="SUPFAM" id="SSF56645">
    <property type="entry name" value="Acyl-CoA dehydrogenase NM domain-like"/>
    <property type="match status" value="1"/>
</dbReference>
<dbReference type="CDD" id="cd00567">
    <property type="entry name" value="ACAD"/>
    <property type="match status" value="1"/>
</dbReference>
<keyword evidence="4" id="KW-0274">FAD</keyword>
<dbReference type="Pfam" id="PF02770">
    <property type="entry name" value="Acyl-CoA_dh_M"/>
    <property type="match status" value="1"/>
</dbReference>
<evidence type="ECO:0000259" key="8">
    <source>
        <dbReference type="Pfam" id="PF02771"/>
    </source>
</evidence>
<dbReference type="Proteomes" id="UP000060602">
    <property type="component" value="Chromosome"/>
</dbReference>
<dbReference type="InterPro" id="IPR036250">
    <property type="entry name" value="AcylCo_DH-like_C"/>
</dbReference>
<dbReference type="SUPFAM" id="SSF47203">
    <property type="entry name" value="Acyl-CoA dehydrogenase C-terminal domain-like"/>
    <property type="match status" value="1"/>
</dbReference>
<dbReference type="RefSeq" id="WP_061072375.1">
    <property type="nucleotide sequence ID" value="NZ_CP014060.2"/>
</dbReference>
<comment type="cofactor">
    <cofactor evidence="1">
        <name>FAD</name>
        <dbReference type="ChEBI" id="CHEBI:57692"/>
    </cofactor>
</comment>
<dbReference type="InterPro" id="IPR046373">
    <property type="entry name" value="Acyl-CoA_Oxase/DH_mid-dom_sf"/>
</dbReference>
<dbReference type="InterPro" id="IPR006091">
    <property type="entry name" value="Acyl-CoA_Oxase/DH_mid-dom"/>
</dbReference>
<proteinExistence type="inferred from homology"/>
<dbReference type="Gene3D" id="1.10.540.10">
    <property type="entry name" value="Acyl-CoA dehydrogenase/oxidase, N-terminal domain"/>
    <property type="match status" value="1"/>
</dbReference>
<evidence type="ECO:0000256" key="4">
    <source>
        <dbReference type="ARBA" id="ARBA00022827"/>
    </source>
</evidence>
<reference evidence="10" key="1">
    <citation type="submission" date="2015-12" db="EMBL/GenBank/DDBJ databases">
        <title>FDA dAtabase for Regulatory Grade micrObial Sequences (FDA-ARGOS): Supporting development and validation of Infectious Disease Dx tests.</title>
        <authorList>
            <person name="Case J."/>
            <person name="Tallon L."/>
            <person name="Sadzewicz L."/>
            <person name="Sengamalay N."/>
            <person name="Ott S."/>
            <person name="Godinez A."/>
            <person name="Nagaraj S."/>
            <person name="Nadendla S."/>
            <person name="Sichtig H."/>
        </authorList>
    </citation>
    <scope>NUCLEOTIDE SEQUENCE [LARGE SCALE GENOMIC DNA]</scope>
    <source>
        <strain evidence="10">FDAARGOS_147</strain>
    </source>
</reference>
<name>A0A0X8NZF5_ALCXX</name>
<comment type="similarity">
    <text evidence="2">Belongs to the acyl-CoA dehydrogenase family.</text>
</comment>
<evidence type="ECO:0000256" key="2">
    <source>
        <dbReference type="ARBA" id="ARBA00009347"/>
    </source>
</evidence>
<dbReference type="GO" id="GO:0003995">
    <property type="term" value="F:acyl-CoA dehydrogenase activity"/>
    <property type="evidence" value="ECO:0007669"/>
    <property type="project" value="TreeGrafter"/>
</dbReference>
<dbReference type="AlphaFoldDB" id="A0A0X8NZF5"/>
<gene>
    <name evidence="9" type="ORF">AL504_14145</name>
</gene>
<protein>
    <submittedName>
        <fullName evidence="9">Acyl-CoA dehydrogenase</fullName>
    </submittedName>
</protein>
<evidence type="ECO:0000313" key="9">
    <source>
        <dbReference type="EMBL" id="AMG37054.1"/>
    </source>
</evidence>
<dbReference type="InterPro" id="IPR009100">
    <property type="entry name" value="AcylCoA_DH/oxidase_NM_dom_sf"/>
</dbReference>
<feature type="domain" description="Acyl-CoA dehydrogenase/oxidase C-terminal" evidence="6">
    <location>
        <begin position="229"/>
        <end position="365"/>
    </location>
</feature>
<keyword evidence="5" id="KW-0560">Oxidoreductase</keyword>
<sequence length="370" mass="39278">MDFLYTEEQRMLADSLRRLVDQAWTRPQRRARETAGRLDPAAWAALAELGVLGLNIPQEAGGFGEVPASLLPVHLELGRGLVAEPVIASAVMGAALIGACGDAARERWLPGIAAGDTVVSVAYQEPGRRYQADPRDCRATRDGGGWRLDGAKHLVWHGAAAHAWLVSARGENGTTLLLAVPADARGVRVTDTPTLDGARCARLDFDAVPLGADALLAQGAAADAALAQAVQWGTAALCAHAAGAMERLLEITVDYLKTRKQFGQPLASFQALQHRLAEMLVAKELALSMAYVAVAALTEPDAAQRRRMLASAKLETARAGRLVAQMAVQLHGGMGMTDELEVGDYFKRLTVADLLLGDSAEQLAVLEELA</sequence>
<dbReference type="PANTHER" id="PTHR43884:SF20">
    <property type="entry name" value="ACYL-COA DEHYDROGENASE FADE28"/>
    <property type="match status" value="1"/>
</dbReference>
<dbReference type="InterPro" id="IPR013786">
    <property type="entry name" value="AcylCoA_DH/ox_N"/>
</dbReference>
<evidence type="ECO:0000313" key="10">
    <source>
        <dbReference type="Proteomes" id="UP000060602"/>
    </source>
</evidence>
<feature type="domain" description="Acyl-CoA oxidase/dehydrogenase middle" evidence="7">
    <location>
        <begin position="137"/>
        <end position="208"/>
    </location>
</feature>
<dbReference type="GO" id="GO:0050660">
    <property type="term" value="F:flavin adenine dinucleotide binding"/>
    <property type="evidence" value="ECO:0007669"/>
    <property type="project" value="InterPro"/>
</dbReference>